<proteinExistence type="predicted"/>
<comment type="caution">
    <text evidence="1">The sequence shown here is derived from an EMBL/GenBank/DDBJ whole genome shotgun (WGS) entry which is preliminary data.</text>
</comment>
<protein>
    <recommendedName>
        <fullName evidence="3">Hydrolase</fullName>
    </recommendedName>
</protein>
<accession>A0ABN0TMB5</accession>
<name>A0ABN0TMB5_9ACTN</name>
<organism evidence="1 2">
    <name type="scientific">Cryptosporangium japonicum</name>
    <dbReference type="NCBI Taxonomy" id="80872"/>
    <lineage>
        <taxon>Bacteria</taxon>
        <taxon>Bacillati</taxon>
        <taxon>Actinomycetota</taxon>
        <taxon>Actinomycetes</taxon>
        <taxon>Cryptosporangiales</taxon>
        <taxon>Cryptosporangiaceae</taxon>
        <taxon>Cryptosporangium</taxon>
    </lineage>
</organism>
<reference evidence="1 2" key="1">
    <citation type="journal article" date="2019" name="Int. J. Syst. Evol. Microbiol.">
        <title>The Global Catalogue of Microorganisms (GCM) 10K type strain sequencing project: providing services to taxonomists for standard genome sequencing and annotation.</title>
        <authorList>
            <consortium name="The Broad Institute Genomics Platform"/>
            <consortium name="The Broad Institute Genome Sequencing Center for Infectious Disease"/>
            <person name="Wu L."/>
            <person name="Ma J."/>
        </authorList>
    </citation>
    <scope>NUCLEOTIDE SEQUENCE [LARGE SCALE GENOMIC DNA]</scope>
    <source>
        <strain evidence="1 2">JCM 10425</strain>
    </source>
</reference>
<dbReference type="SUPFAM" id="SSF53474">
    <property type="entry name" value="alpha/beta-Hydrolases"/>
    <property type="match status" value="1"/>
</dbReference>
<dbReference type="EMBL" id="BAAAGX010000004">
    <property type="protein sequence ID" value="GAA0225319.1"/>
    <property type="molecule type" value="Genomic_DNA"/>
</dbReference>
<evidence type="ECO:0000313" key="2">
    <source>
        <dbReference type="Proteomes" id="UP001500967"/>
    </source>
</evidence>
<evidence type="ECO:0000313" key="1">
    <source>
        <dbReference type="EMBL" id="GAA0225319.1"/>
    </source>
</evidence>
<gene>
    <name evidence="1" type="ORF">GCM10009539_08200</name>
</gene>
<dbReference type="InterPro" id="IPR029058">
    <property type="entry name" value="AB_hydrolase_fold"/>
</dbReference>
<dbReference type="Proteomes" id="UP001500967">
    <property type="component" value="Unassembled WGS sequence"/>
</dbReference>
<sequence>MRRGVVHNTKQLPDGRWTWRYDRSDPDVADSTALLWDDLATLTMPTMLVRGGESAFVTDADVREARRRLPTLRVAVVEGAGHAVQSDRPVVMASLIADFVR</sequence>
<dbReference type="Gene3D" id="3.40.50.1820">
    <property type="entry name" value="alpha/beta hydrolase"/>
    <property type="match status" value="1"/>
</dbReference>
<keyword evidence="2" id="KW-1185">Reference proteome</keyword>
<evidence type="ECO:0008006" key="3">
    <source>
        <dbReference type="Google" id="ProtNLM"/>
    </source>
</evidence>